<dbReference type="Pfam" id="PF12832">
    <property type="entry name" value="MFS_1_like"/>
    <property type="match status" value="1"/>
</dbReference>
<protein>
    <submittedName>
        <fullName evidence="10">MFS transporter</fullName>
    </submittedName>
</protein>
<comment type="caution">
    <text evidence="10">The sequence shown here is derived from an EMBL/GenBank/DDBJ whole genome shotgun (WGS) entry which is preliminary data.</text>
</comment>
<feature type="domain" description="Major facilitator superfamily associated" evidence="9">
    <location>
        <begin position="10"/>
        <end position="362"/>
    </location>
</feature>
<evidence type="ECO:0000256" key="8">
    <source>
        <dbReference type="SAM" id="Phobius"/>
    </source>
</evidence>
<evidence type="ECO:0000313" key="10">
    <source>
        <dbReference type="EMBL" id="MFC6671493.1"/>
    </source>
</evidence>
<feature type="transmembrane region" description="Helical" evidence="8">
    <location>
        <begin position="270"/>
        <end position="288"/>
    </location>
</feature>
<keyword evidence="7 8" id="KW-0472">Membrane</keyword>
<accession>A0ABW2A206</accession>
<dbReference type="RefSeq" id="WP_379909998.1">
    <property type="nucleotide sequence ID" value="NZ_JBHSWE010000001.1"/>
</dbReference>
<evidence type="ECO:0000256" key="3">
    <source>
        <dbReference type="ARBA" id="ARBA00022475"/>
    </source>
</evidence>
<keyword evidence="2" id="KW-0813">Transport</keyword>
<evidence type="ECO:0000256" key="5">
    <source>
        <dbReference type="ARBA" id="ARBA00022692"/>
    </source>
</evidence>
<feature type="transmembrane region" description="Helical" evidence="8">
    <location>
        <begin position="12"/>
        <end position="32"/>
    </location>
</feature>
<dbReference type="InterPro" id="IPR036259">
    <property type="entry name" value="MFS_trans_sf"/>
</dbReference>
<comment type="subcellular location">
    <subcellularLocation>
        <location evidence="1">Cell inner membrane</location>
        <topology evidence="1">Multi-pass membrane protein</topology>
    </subcellularLocation>
</comment>
<evidence type="ECO:0000256" key="7">
    <source>
        <dbReference type="ARBA" id="ARBA00023136"/>
    </source>
</evidence>
<dbReference type="PANTHER" id="PTHR23522:SF10">
    <property type="entry name" value="3-PHENYLPROPIONIC ACID TRANSPORTER-RELATED"/>
    <property type="match status" value="1"/>
</dbReference>
<evidence type="ECO:0000313" key="11">
    <source>
        <dbReference type="Proteomes" id="UP001596422"/>
    </source>
</evidence>
<evidence type="ECO:0000256" key="6">
    <source>
        <dbReference type="ARBA" id="ARBA00022989"/>
    </source>
</evidence>
<keyword evidence="6 8" id="KW-1133">Transmembrane helix</keyword>
<feature type="transmembrane region" description="Helical" evidence="8">
    <location>
        <begin position="161"/>
        <end position="182"/>
    </location>
</feature>
<feature type="transmembrane region" description="Helical" evidence="8">
    <location>
        <begin position="357"/>
        <end position="377"/>
    </location>
</feature>
<reference evidence="11" key="1">
    <citation type="journal article" date="2019" name="Int. J. Syst. Evol. Microbiol.">
        <title>The Global Catalogue of Microorganisms (GCM) 10K type strain sequencing project: providing services to taxonomists for standard genome sequencing and annotation.</title>
        <authorList>
            <consortium name="The Broad Institute Genomics Platform"/>
            <consortium name="The Broad Institute Genome Sequencing Center for Infectious Disease"/>
            <person name="Wu L."/>
            <person name="Ma J."/>
        </authorList>
    </citation>
    <scope>NUCLEOTIDE SEQUENCE [LARGE SCALE GENOMIC DNA]</scope>
    <source>
        <strain evidence="11">NBRC 111756</strain>
    </source>
</reference>
<feature type="transmembrane region" description="Helical" evidence="8">
    <location>
        <begin position="138"/>
        <end position="155"/>
    </location>
</feature>
<sequence>MSHRDSTLPYWRLSAFYFFWACVIGALMPYWGLYLQQLGYDERAIGSLMAILMGTQVAAPYLWGYLADRSGRRMGLVRLGVWLSLFCFAGVFFVEGFAALALTLLGFGFFWNAMAPQFEAVTLSYLGEQPGRYSHIRLWGSIGFILTVIALGRLLDIAGPGLLPGFIAAMLLLVIAASYAIGDHRVATGVPISGGFLAVLKQPPVLIFFLTCFLMQASHGPYNTFFSIYLARHDYSATAIGLLWSLGTAVEVGVFLLMHRWLNRYSLRSILLLSLLLAALRWGLIGAFPEQLAVILFAQCLHGATFGSFHAAAIESVRRHFPGALAGQGQAFYSSASIGLGNAVGAFYSGLSWQGLGAFQTFGIAALVALGGAWLYWRCDERVAQPIGEAY</sequence>
<evidence type="ECO:0000259" key="9">
    <source>
        <dbReference type="Pfam" id="PF12832"/>
    </source>
</evidence>
<keyword evidence="5 8" id="KW-0812">Transmembrane</keyword>
<dbReference type="PIRSF" id="PIRSF004925">
    <property type="entry name" value="HcaT"/>
    <property type="match status" value="1"/>
</dbReference>
<feature type="transmembrane region" description="Helical" evidence="8">
    <location>
        <begin position="194"/>
        <end position="217"/>
    </location>
</feature>
<feature type="transmembrane region" description="Helical" evidence="8">
    <location>
        <begin position="237"/>
        <end position="258"/>
    </location>
</feature>
<name>A0ABW2A206_9GAMM</name>
<keyword evidence="4" id="KW-0997">Cell inner membrane</keyword>
<feature type="transmembrane region" description="Helical" evidence="8">
    <location>
        <begin position="44"/>
        <end position="63"/>
    </location>
</feature>
<dbReference type="Proteomes" id="UP001596422">
    <property type="component" value="Unassembled WGS sequence"/>
</dbReference>
<keyword evidence="11" id="KW-1185">Reference proteome</keyword>
<gene>
    <name evidence="10" type="ORF">ACFQDL_16525</name>
</gene>
<evidence type="ECO:0000256" key="2">
    <source>
        <dbReference type="ARBA" id="ARBA00022448"/>
    </source>
</evidence>
<dbReference type="Gene3D" id="1.20.1250.20">
    <property type="entry name" value="MFS general substrate transporter like domains"/>
    <property type="match status" value="2"/>
</dbReference>
<evidence type="ECO:0000256" key="4">
    <source>
        <dbReference type="ARBA" id="ARBA00022519"/>
    </source>
</evidence>
<dbReference type="EMBL" id="JBHSWE010000001">
    <property type="protein sequence ID" value="MFC6671493.1"/>
    <property type="molecule type" value="Genomic_DNA"/>
</dbReference>
<dbReference type="InterPro" id="IPR026032">
    <property type="entry name" value="HcaT-like"/>
</dbReference>
<proteinExistence type="predicted"/>
<evidence type="ECO:0000256" key="1">
    <source>
        <dbReference type="ARBA" id="ARBA00004429"/>
    </source>
</evidence>
<dbReference type="NCBIfam" id="NF037955">
    <property type="entry name" value="mfs"/>
    <property type="match status" value="1"/>
</dbReference>
<dbReference type="SUPFAM" id="SSF103473">
    <property type="entry name" value="MFS general substrate transporter"/>
    <property type="match status" value="1"/>
</dbReference>
<feature type="transmembrane region" description="Helical" evidence="8">
    <location>
        <begin position="294"/>
        <end position="312"/>
    </location>
</feature>
<dbReference type="PANTHER" id="PTHR23522">
    <property type="entry name" value="BLL5896 PROTEIN"/>
    <property type="match status" value="1"/>
</dbReference>
<keyword evidence="3" id="KW-1003">Cell membrane</keyword>
<feature type="transmembrane region" description="Helical" evidence="8">
    <location>
        <begin position="75"/>
        <end position="94"/>
    </location>
</feature>
<organism evidence="10 11">
    <name type="scientific">Marinobacterium aestuariivivens</name>
    <dbReference type="NCBI Taxonomy" id="1698799"/>
    <lineage>
        <taxon>Bacteria</taxon>
        <taxon>Pseudomonadati</taxon>
        <taxon>Pseudomonadota</taxon>
        <taxon>Gammaproteobacteria</taxon>
        <taxon>Oceanospirillales</taxon>
        <taxon>Oceanospirillaceae</taxon>
        <taxon>Marinobacterium</taxon>
    </lineage>
</organism>
<dbReference type="InterPro" id="IPR024989">
    <property type="entry name" value="MFS_assoc_dom"/>
</dbReference>